<sequence>MLSSKQVIPLCPLLPELVHPSKLPRRGLGTEQGRVALIHAIAHIEFNAINLAWDAVQRFPDMPEKFYSDWIQVAVEEVRHFRLLRERLRDAGADYGDFPAHNGLWEMAVRTADDPLVRMALVPRMLEARGLDVTPGIMARFRKAGDQETVAVLQVILDEEVGHVQFGSDWFAWLCEQRGVDPETTYFDLLNNVLNGEIRCPLHRQARLDAFFSESELERLEALCAKH</sequence>
<dbReference type="InterPro" id="IPR009078">
    <property type="entry name" value="Ferritin-like_SF"/>
</dbReference>
<comment type="caution">
    <text evidence="1">The sequence shown here is derived from an EMBL/GenBank/DDBJ whole genome shotgun (WGS) entry which is preliminary data.</text>
</comment>
<evidence type="ECO:0000313" key="2">
    <source>
        <dbReference type="Proteomes" id="UP000255508"/>
    </source>
</evidence>
<dbReference type="Pfam" id="PF04305">
    <property type="entry name" value="DUF455"/>
    <property type="match status" value="1"/>
</dbReference>
<evidence type="ECO:0000313" key="1">
    <source>
        <dbReference type="EMBL" id="RDH88243.1"/>
    </source>
</evidence>
<dbReference type="Proteomes" id="UP000255508">
    <property type="component" value="Unassembled WGS sequence"/>
</dbReference>
<dbReference type="PANTHER" id="PTHR42782:SF4">
    <property type="entry name" value="DUF455 DOMAIN-CONTAINING PROTEIN"/>
    <property type="match status" value="1"/>
</dbReference>
<dbReference type="EMBL" id="QFXD01000257">
    <property type="protein sequence ID" value="RDH88243.1"/>
    <property type="molecule type" value="Genomic_DNA"/>
</dbReference>
<dbReference type="PANTHER" id="PTHR42782">
    <property type="entry name" value="SI:CH73-314G15.3"/>
    <property type="match status" value="1"/>
</dbReference>
<protein>
    <submittedName>
        <fullName evidence="1">DUF455 domain-containing protein</fullName>
    </submittedName>
</protein>
<organism evidence="1 2">
    <name type="scientific">endosymbiont of Lamellibrachia luymesi</name>
    <dbReference type="NCBI Taxonomy" id="2200907"/>
    <lineage>
        <taxon>Bacteria</taxon>
        <taxon>Pseudomonadati</taxon>
        <taxon>Pseudomonadota</taxon>
        <taxon>Gammaproteobacteria</taxon>
        <taxon>sulfur-oxidizing symbionts</taxon>
    </lineage>
</organism>
<dbReference type="CDD" id="cd00657">
    <property type="entry name" value="Ferritin_like"/>
    <property type="match status" value="1"/>
</dbReference>
<gene>
    <name evidence="1" type="ORF">DIZ79_14975</name>
</gene>
<reference evidence="1 2" key="1">
    <citation type="journal article" date="2018" name="ISME J.">
        <title>Endosymbiont genomes yield clues of tubeworm success.</title>
        <authorList>
            <person name="Li Y."/>
            <person name="Liles M.R."/>
            <person name="Halanych K.M."/>
        </authorList>
    </citation>
    <scope>NUCLEOTIDE SEQUENCE [LARGE SCALE GENOMIC DNA]</scope>
    <source>
        <strain evidence="1">A1422</strain>
    </source>
</reference>
<name>A0A370DTX5_9GAMM</name>
<dbReference type="InterPro" id="IPR007402">
    <property type="entry name" value="DUF455"/>
</dbReference>
<dbReference type="SUPFAM" id="SSF47240">
    <property type="entry name" value="Ferritin-like"/>
    <property type="match status" value="1"/>
</dbReference>
<accession>A0A370DTX5</accession>
<dbReference type="AlphaFoldDB" id="A0A370DTX5"/>
<dbReference type="PIRSF" id="PIRSF012318">
    <property type="entry name" value="UCP012318"/>
    <property type="match status" value="1"/>
</dbReference>
<proteinExistence type="predicted"/>
<dbReference type="InterPro" id="IPR011197">
    <property type="entry name" value="UCP012318"/>
</dbReference>